<dbReference type="InterPro" id="IPR003439">
    <property type="entry name" value="ABC_transporter-like_ATP-bd"/>
</dbReference>
<gene>
    <name evidence="6" type="ORF">HLI_05630</name>
</gene>
<accession>A0A410MAL8</accession>
<keyword evidence="1" id="KW-0677">Repeat</keyword>
<reference evidence="6 7" key="1">
    <citation type="submission" date="2018-01" db="EMBL/GenBank/DDBJ databases">
        <title>The whole genome sequencing and assembly of Halobacillus litoralis ERB031 strain.</title>
        <authorList>
            <person name="Lee S.-J."/>
            <person name="Park M.-K."/>
            <person name="Kim J.-Y."/>
            <person name="Lee Y.-J."/>
            <person name="Yi H."/>
            <person name="Bahn Y.-S."/>
            <person name="Kim J.F."/>
            <person name="Lee D.-W."/>
        </authorList>
    </citation>
    <scope>NUCLEOTIDE SEQUENCE [LARGE SCALE GENOMIC DNA]</scope>
    <source>
        <strain evidence="6 7">ERB 031</strain>
    </source>
</reference>
<dbReference type="CDD" id="cd03221">
    <property type="entry name" value="ABCF_EF-3"/>
    <property type="match status" value="2"/>
</dbReference>
<organism evidence="6 7">
    <name type="scientific">Halobacillus litoralis</name>
    <dbReference type="NCBI Taxonomy" id="45668"/>
    <lineage>
        <taxon>Bacteria</taxon>
        <taxon>Bacillati</taxon>
        <taxon>Bacillota</taxon>
        <taxon>Bacilli</taxon>
        <taxon>Bacillales</taxon>
        <taxon>Bacillaceae</taxon>
        <taxon>Halobacillus</taxon>
    </lineage>
</organism>
<feature type="domain" description="ABC transporter" evidence="5">
    <location>
        <begin position="4"/>
        <end position="177"/>
    </location>
</feature>
<feature type="region of interest" description="Disordered" evidence="4">
    <location>
        <begin position="189"/>
        <end position="221"/>
    </location>
</feature>
<protein>
    <recommendedName>
        <fullName evidence="5">ABC transporter domain-containing protein</fullName>
    </recommendedName>
</protein>
<evidence type="ECO:0000259" key="5">
    <source>
        <dbReference type="PROSITE" id="PS50893"/>
    </source>
</evidence>
<keyword evidence="2" id="KW-0547">Nucleotide-binding</keyword>
<evidence type="ECO:0000313" key="7">
    <source>
        <dbReference type="Proteomes" id="UP000287756"/>
    </source>
</evidence>
<dbReference type="PANTHER" id="PTHR19211:SF100">
    <property type="entry name" value="RIBOSOME PROTECTION PROTEIN VMLR"/>
    <property type="match status" value="1"/>
</dbReference>
<dbReference type="GO" id="GO:0016887">
    <property type="term" value="F:ATP hydrolysis activity"/>
    <property type="evidence" value="ECO:0007669"/>
    <property type="project" value="InterPro"/>
</dbReference>
<dbReference type="GO" id="GO:0005524">
    <property type="term" value="F:ATP binding"/>
    <property type="evidence" value="ECO:0007669"/>
    <property type="project" value="UniProtKB-KW"/>
</dbReference>
<dbReference type="NCBIfam" id="NF000355">
    <property type="entry name" value="ribo_prot_ABC_F"/>
    <property type="match status" value="1"/>
</dbReference>
<feature type="compositionally biased region" description="Basic and acidic residues" evidence="4">
    <location>
        <begin position="189"/>
        <end position="202"/>
    </location>
</feature>
<dbReference type="SUPFAM" id="SSF52540">
    <property type="entry name" value="P-loop containing nucleoside triphosphate hydrolases"/>
    <property type="match status" value="2"/>
</dbReference>
<dbReference type="Pfam" id="PF00005">
    <property type="entry name" value="ABC_tran"/>
    <property type="match status" value="2"/>
</dbReference>
<dbReference type="OrthoDB" id="9760950at2"/>
<sequence>MLKMKAMNIRYEIGEREILNIKELRIHEGERIGLVGKNGEGKTLLIKYLMGELDVIPQIEWHTTYGWMKQLNEDLEISPSLSGGEKTLAKLESLFENGPPLLFLDEPTNNLDWHHVEKLEDELLQHKGAYVIVSHDRMLLNRTCEKIWELDDGKIRVFNGDYFFYEEQKRLEIQKQYEKHEQYLKEKKRIEERVRQKRDQSKGMRKPPKRMGNSEWQLGKNKAAAQQKKVERVSKTLERRLERIEKVEKPMEWEEVKMEFEQIQPVTQKMIGRLEVMDVVAGQKLLFRTKPLVWKTGSKTALIGKNGAGKSTLIQCLLNSKEWFPDGVEIGYLHQALEEMPLEEMVYDYVSEGSPLSETNIRIILARLKFFTEDMNKLLYQLSGGERVKLGLARLMTSGSPILILDEPTNHLDLEAIKALEQLIVDYPGTILFVSHDREFINRTADQLWMIENGEMKGFDGTWAEWQEYLQSPPEADEEVYDQMALETKLSELVSRLSVPGPKDKLEDLETAYQDTLAKLKMAKRK</sequence>
<dbReference type="InterPro" id="IPR027417">
    <property type="entry name" value="P-loop_NTPase"/>
</dbReference>
<dbReference type="PROSITE" id="PS00211">
    <property type="entry name" value="ABC_TRANSPORTER_1"/>
    <property type="match status" value="1"/>
</dbReference>
<name>A0A410MAL8_9BACI</name>
<dbReference type="InterPro" id="IPR050611">
    <property type="entry name" value="ABCF"/>
</dbReference>
<keyword evidence="3" id="KW-0067">ATP-binding</keyword>
<dbReference type="KEGG" id="hli:HLI_05630"/>
<evidence type="ECO:0000256" key="4">
    <source>
        <dbReference type="SAM" id="MobiDB-lite"/>
    </source>
</evidence>
<evidence type="ECO:0000256" key="3">
    <source>
        <dbReference type="ARBA" id="ARBA00022840"/>
    </source>
</evidence>
<dbReference type="PANTHER" id="PTHR19211">
    <property type="entry name" value="ATP-BINDING TRANSPORT PROTEIN-RELATED"/>
    <property type="match status" value="1"/>
</dbReference>
<dbReference type="SMART" id="SM00382">
    <property type="entry name" value="AAA"/>
    <property type="match status" value="2"/>
</dbReference>
<dbReference type="EMBL" id="CP026118">
    <property type="protein sequence ID" value="QAS51747.1"/>
    <property type="molecule type" value="Genomic_DNA"/>
</dbReference>
<evidence type="ECO:0000313" key="6">
    <source>
        <dbReference type="EMBL" id="QAS51747.1"/>
    </source>
</evidence>
<dbReference type="Gene3D" id="3.40.50.300">
    <property type="entry name" value="P-loop containing nucleotide triphosphate hydrolases"/>
    <property type="match status" value="3"/>
</dbReference>
<dbReference type="InterPro" id="IPR017871">
    <property type="entry name" value="ABC_transporter-like_CS"/>
</dbReference>
<dbReference type="Proteomes" id="UP000287756">
    <property type="component" value="Chromosome"/>
</dbReference>
<evidence type="ECO:0000256" key="1">
    <source>
        <dbReference type="ARBA" id="ARBA00022737"/>
    </source>
</evidence>
<feature type="domain" description="ABC transporter" evidence="5">
    <location>
        <begin position="271"/>
        <end position="479"/>
    </location>
</feature>
<dbReference type="AlphaFoldDB" id="A0A410MAL8"/>
<dbReference type="PROSITE" id="PS50893">
    <property type="entry name" value="ABC_TRANSPORTER_2"/>
    <property type="match status" value="2"/>
</dbReference>
<dbReference type="InterPro" id="IPR003593">
    <property type="entry name" value="AAA+_ATPase"/>
</dbReference>
<evidence type="ECO:0000256" key="2">
    <source>
        <dbReference type="ARBA" id="ARBA00022741"/>
    </source>
</evidence>
<proteinExistence type="predicted"/>
<dbReference type="RefSeq" id="WP_128523756.1">
    <property type="nucleotide sequence ID" value="NZ_CANLVY010000008.1"/>
</dbReference>